<dbReference type="Pfam" id="PF10646">
    <property type="entry name" value="Germane"/>
    <property type="match status" value="1"/>
</dbReference>
<dbReference type="PATRIC" id="fig|369723.5.peg.988"/>
<feature type="compositionally biased region" description="Low complexity" evidence="1">
    <location>
        <begin position="32"/>
        <end position="46"/>
    </location>
</feature>
<dbReference type="InterPro" id="IPR018910">
    <property type="entry name" value="LpqB_C"/>
</dbReference>
<feature type="domain" description="GerMN" evidence="2">
    <location>
        <begin position="218"/>
        <end position="304"/>
    </location>
</feature>
<dbReference type="SMART" id="SM00909">
    <property type="entry name" value="Germane"/>
    <property type="match status" value="1"/>
</dbReference>
<reference evidence="4" key="1">
    <citation type="journal article" date="2007" name="Proc. Natl. Acad. Sci. U.S.A.">
        <title>Genome sequencing reveals complex secondary metabolome in the marine actinomycete Salinispora tropica.</title>
        <authorList>
            <person name="Udwary D.W."/>
            <person name="Zeigler L."/>
            <person name="Asolkar R.N."/>
            <person name="Singan V."/>
            <person name="Lapidus A."/>
            <person name="Fenical W."/>
            <person name="Jensen P.R."/>
            <person name="Moore B.S."/>
        </authorList>
    </citation>
    <scope>NUCLEOTIDE SEQUENCE [LARGE SCALE GENOMIC DNA]</scope>
    <source>
        <strain evidence="4">ATCC BAA-916 / DSM 44818 / CNB-440</strain>
    </source>
</reference>
<accession>A4X3J5</accession>
<gene>
    <name evidence="3" type="ordered locus">Strop_0969</name>
</gene>
<evidence type="ECO:0000256" key="1">
    <source>
        <dbReference type="SAM" id="MobiDB-lite"/>
    </source>
</evidence>
<dbReference type="EMBL" id="CP000667">
    <property type="protein sequence ID" value="ABP53445.1"/>
    <property type="molecule type" value="Genomic_DNA"/>
</dbReference>
<dbReference type="RefSeq" id="WP_011904879.1">
    <property type="nucleotide sequence ID" value="NC_009380.1"/>
</dbReference>
<dbReference type="Pfam" id="PF10647">
    <property type="entry name" value="Gmad1"/>
    <property type="match status" value="1"/>
</dbReference>
<dbReference type="AlphaFoldDB" id="A4X3J5"/>
<dbReference type="InterPro" id="IPR019606">
    <property type="entry name" value="GerMN"/>
</dbReference>
<evidence type="ECO:0000259" key="2">
    <source>
        <dbReference type="SMART" id="SM00909"/>
    </source>
</evidence>
<dbReference type="SUPFAM" id="SSF82171">
    <property type="entry name" value="DPP6 N-terminal domain-like"/>
    <property type="match status" value="1"/>
</dbReference>
<dbReference type="STRING" id="369723.Strop_0969"/>
<dbReference type="Proteomes" id="UP000000235">
    <property type="component" value="Chromosome"/>
</dbReference>
<feature type="region of interest" description="Disordered" evidence="1">
    <location>
        <begin position="30"/>
        <end position="57"/>
    </location>
</feature>
<evidence type="ECO:0000313" key="3">
    <source>
        <dbReference type="EMBL" id="ABP53445.1"/>
    </source>
</evidence>
<protein>
    <recommendedName>
        <fullName evidence="2">GerMN domain-containing protein</fullName>
    </recommendedName>
</protein>
<dbReference type="eggNOG" id="COG5401">
    <property type="taxonomic scope" value="Bacteria"/>
</dbReference>
<keyword evidence="4" id="KW-1185">Reference proteome</keyword>
<dbReference type="HOGENOM" id="CLU_463000_0_0_11"/>
<evidence type="ECO:0000313" key="4">
    <source>
        <dbReference type="Proteomes" id="UP000000235"/>
    </source>
</evidence>
<organism evidence="3 4">
    <name type="scientific">Salinispora tropica (strain ATCC BAA-916 / DSM 44818 / JCM 13857 / NBRC 105044 / CNB-440)</name>
    <dbReference type="NCBI Taxonomy" id="369723"/>
    <lineage>
        <taxon>Bacteria</taxon>
        <taxon>Bacillati</taxon>
        <taxon>Actinomycetota</taxon>
        <taxon>Actinomycetes</taxon>
        <taxon>Micromonosporales</taxon>
        <taxon>Micromonosporaceae</taxon>
        <taxon>Salinispora</taxon>
    </lineage>
</organism>
<name>A4X3J5_SALTO</name>
<proteinExistence type="predicted"/>
<dbReference type="PROSITE" id="PS51257">
    <property type="entry name" value="PROKAR_LIPOPROTEIN"/>
    <property type="match status" value="1"/>
</dbReference>
<dbReference type="KEGG" id="stp:Strop_0969"/>
<sequence>MSRRLPVGLLVGVLLVTAAGCGIPGETEVRIEGPGPAAEAGASSGGRVEPPSRTAADSREEFVDNFLSAAAGESDGAYDRVSAFVVPEDRARLPQKEGSEVALTVVRLVEEPVIVPGPQDVQVTLRVQQVGQMTADGVLAPPEATPETYDFGLRPFSPEDGDEVEWYVTDPPNVLLLSVEALKQYYRPWTIYFWSSDRLRLVPDQRYLALAVPDDRLVSEVVRWLVGGHSAWLRRAISGLPDGTNLINNATRTDNRWEVNLDMTGADSNRLSLLATQLVWSLPELTGQLELKIRNQSQLIIEDVGQHRRLNPVYQVETTPQPFCVYEGAIRSLGPTAVPVATAENDKVLSAGISRSGQRILAALAVDAGDGRQRLAVEVGSAPLTSFTASQETFRTMSRPIWLRSAQPQRPVGLVVADGRLYRFDEAAKLDPVQLSIGSVTAVAAALDGHRLAIISGGELYLAAVSHDGDTLAVGPPRQTRTSLTGLTAVDWYGENRLVVAGLKGGKRVLYEVGVDGAWEAKLHVTGAIVTHLAAYPVHPEARYGRVMYEANDVAYQGFPLERITPDQVWDRAPTDAHTSDPSAPFLFF</sequence>